<comment type="caution">
    <text evidence="1">The sequence shown here is derived from an EMBL/GenBank/DDBJ whole genome shotgun (WGS) entry which is preliminary data.</text>
</comment>
<dbReference type="EMBL" id="JAJOMB010000006">
    <property type="protein sequence ID" value="MCD5312103.1"/>
    <property type="molecule type" value="Genomic_DNA"/>
</dbReference>
<reference evidence="1" key="1">
    <citation type="submission" date="2021-11" db="EMBL/GenBank/DDBJ databases">
        <title>Streptomyces corallinus and Kineosporia corallina sp. nov., two new coral-derived marine actinobacteria.</title>
        <authorList>
            <person name="Buangrab K."/>
            <person name="Sutthacheep M."/>
            <person name="Yeemin T."/>
            <person name="Harunari E."/>
            <person name="Igarashi Y."/>
            <person name="Sripreechasak P."/>
            <person name="Kanchanasin P."/>
            <person name="Tanasupawat S."/>
            <person name="Phongsopitanun W."/>
        </authorList>
    </citation>
    <scope>NUCLEOTIDE SEQUENCE</scope>
    <source>
        <strain evidence="1">JCM 31032</strain>
    </source>
</reference>
<evidence type="ECO:0000313" key="2">
    <source>
        <dbReference type="Proteomes" id="UP001138997"/>
    </source>
</evidence>
<dbReference type="Proteomes" id="UP001138997">
    <property type="component" value="Unassembled WGS sequence"/>
</dbReference>
<protein>
    <submittedName>
        <fullName evidence="1">Uncharacterized protein</fullName>
    </submittedName>
</protein>
<sequence>MKVIPASSRSLRPPEFRRGYEGGFIDAMGNGLFLPGSLLYLPRAVDLSNAEVTSGLTVAGLVG</sequence>
<organism evidence="1 2">
    <name type="scientific">Kineosporia babensis</name>
    <dbReference type="NCBI Taxonomy" id="499548"/>
    <lineage>
        <taxon>Bacteria</taxon>
        <taxon>Bacillati</taxon>
        <taxon>Actinomycetota</taxon>
        <taxon>Actinomycetes</taxon>
        <taxon>Kineosporiales</taxon>
        <taxon>Kineosporiaceae</taxon>
        <taxon>Kineosporia</taxon>
    </lineage>
</organism>
<dbReference type="RefSeq" id="WP_231441979.1">
    <property type="nucleotide sequence ID" value="NZ_JAJOMB010000006.1"/>
</dbReference>
<dbReference type="AlphaFoldDB" id="A0A9X1SZN3"/>
<accession>A0A9X1SZN3</accession>
<name>A0A9X1SZN3_9ACTN</name>
<evidence type="ECO:0000313" key="1">
    <source>
        <dbReference type="EMBL" id="MCD5312103.1"/>
    </source>
</evidence>
<proteinExistence type="predicted"/>
<keyword evidence="2" id="KW-1185">Reference proteome</keyword>
<gene>
    <name evidence="1" type="ORF">LR394_14425</name>
</gene>